<dbReference type="Gene3D" id="3.30.930.10">
    <property type="entry name" value="Bira Bifunctional Protein, Domain 2"/>
    <property type="match status" value="1"/>
</dbReference>
<dbReference type="InterPro" id="IPR019197">
    <property type="entry name" value="Biotin-prot_ligase_N"/>
</dbReference>
<protein>
    <submittedName>
        <fullName evidence="2">ARAD1D41668p</fullName>
    </submittedName>
</protein>
<dbReference type="InterPro" id="IPR045864">
    <property type="entry name" value="aa-tRNA-synth_II/BPL/LPL"/>
</dbReference>
<dbReference type="PROSITE" id="PS51733">
    <property type="entry name" value="BPL_LPL_CATALYTIC"/>
    <property type="match status" value="1"/>
</dbReference>
<accession>A0A060TDA3</accession>
<dbReference type="CDD" id="cd03144">
    <property type="entry name" value="GATase1_ScBLP_like"/>
    <property type="match status" value="1"/>
</dbReference>
<dbReference type="Gene3D" id="3.40.50.880">
    <property type="match status" value="1"/>
</dbReference>
<name>A0A060TDA3_BLAAD</name>
<dbReference type="SUPFAM" id="SSF52317">
    <property type="entry name" value="Class I glutamine amidotransferase-like"/>
    <property type="match status" value="1"/>
</dbReference>
<dbReference type="Pfam" id="PF03099">
    <property type="entry name" value="BPL_LplA_LipB"/>
    <property type="match status" value="1"/>
</dbReference>
<dbReference type="PANTHER" id="PTHR12835:SF5">
    <property type="entry name" value="BIOTIN--PROTEIN LIGASE"/>
    <property type="match status" value="1"/>
</dbReference>
<evidence type="ECO:0000313" key="2">
    <source>
        <dbReference type="EMBL" id="CDP38749.1"/>
    </source>
</evidence>
<dbReference type="EMBL" id="HG937694">
    <property type="protein sequence ID" value="CDP38749.1"/>
    <property type="molecule type" value="Genomic_DNA"/>
</dbReference>
<proteinExistence type="predicted"/>
<evidence type="ECO:0000259" key="1">
    <source>
        <dbReference type="PROSITE" id="PS51733"/>
    </source>
</evidence>
<dbReference type="PhylomeDB" id="A0A060TDA3"/>
<dbReference type="InterPro" id="IPR004143">
    <property type="entry name" value="BPL_LPL_catalytic"/>
</dbReference>
<dbReference type="Pfam" id="PF09825">
    <property type="entry name" value="BPL_N"/>
    <property type="match status" value="1"/>
</dbReference>
<dbReference type="SUPFAM" id="SSF55681">
    <property type="entry name" value="Class II aaRS and biotin synthetases"/>
    <property type="match status" value="1"/>
</dbReference>
<dbReference type="GO" id="GO:0005737">
    <property type="term" value="C:cytoplasm"/>
    <property type="evidence" value="ECO:0007669"/>
    <property type="project" value="TreeGrafter"/>
</dbReference>
<reference evidence="2" key="1">
    <citation type="submission" date="2014-02" db="EMBL/GenBank/DDBJ databases">
        <authorList>
            <person name="Genoscope - CEA"/>
        </authorList>
    </citation>
    <scope>NUCLEOTIDE SEQUENCE</scope>
    <source>
        <strain evidence="2">LS3</strain>
    </source>
</reference>
<dbReference type="InterPro" id="IPR029062">
    <property type="entry name" value="Class_I_gatase-like"/>
</dbReference>
<dbReference type="AlphaFoldDB" id="A0A060TDA3"/>
<gene>
    <name evidence="2" type="ORF">GNLVRS02_ARAD1D41668g</name>
</gene>
<reference evidence="2" key="2">
    <citation type="submission" date="2014-06" db="EMBL/GenBank/DDBJ databases">
        <title>The complete genome of Blastobotrys (Arxula) adeninivorans LS3 - a yeast of biotechnological interest.</title>
        <authorList>
            <person name="Kunze G."/>
            <person name="Gaillardin C."/>
            <person name="Czernicka M."/>
            <person name="Durrens P."/>
            <person name="Martin T."/>
            <person name="Boer E."/>
            <person name="Gabaldon T."/>
            <person name="Cruz J."/>
            <person name="Talla E."/>
            <person name="Marck C."/>
            <person name="Goffeau A."/>
            <person name="Barbe V."/>
            <person name="Baret P."/>
            <person name="Baronian K."/>
            <person name="Beier S."/>
            <person name="Bleykasten C."/>
            <person name="Bode R."/>
            <person name="Casaregola S."/>
            <person name="Despons L."/>
            <person name="Fairhead C."/>
            <person name="Giersberg M."/>
            <person name="Gierski P."/>
            <person name="Hahnel U."/>
            <person name="Hartmann A."/>
            <person name="Jankowska D."/>
            <person name="Jubin C."/>
            <person name="Jung P."/>
            <person name="Lafontaine I."/>
            <person name="Leh-Louis V."/>
            <person name="Lemaire M."/>
            <person name="Marcet-Houben M."/>
            <person name="Mascher M."/>
            <person name="Morel G."/>
            <person name="Richard G.-F."/>
            <person name="Riechen J."/>
            <person name="Sacerdot C."/>
            <person name="Sarkar A."/>
            <person name="Savel G."/>
            <person name="Schacherer J."/>
            <person name="Sherman D."/>
            <person name="Straub M.-L."/>
            <person name="Stein N."/>
            <person name="Thierry A."/>
            <person name="Trautwein-Schult A."/>
            <person name="Westhof E."/>
            <person name="Worch S."/>
            <person name="Dujon B."/>
            <person name="Souciet J.-L."/>
            <person name="Wincker P."/>
            <person name="Scholz U."/>
            <person name="Neuveglise N."/>
        </authorList>
    </citation>
    <scope>NUCLEOTIDE SEQUENCE</scope>
    <source>
        <strain evidence="2">LS3</strain>
    </source>
</reference>
<dbReference type="PANTHER" id="PTHR12835">
    <property type="entry name" value="BIOTIN PROTEIN LIGASE"/>
    <property type="match status" value="1"/>
</dbReference>
<feature type="domain" description="BPL/LPL catalytic" evidence="1">
    <location>
        <begin position="397"/>
        <end position="606"/>
    </location>
</feature>
<sequence>MNVLVYSGPGSTIESVRCCTDTLRRLLSPYYSVLTVNAAALSHQPWVSSTALVVMPGGADLPYCRELGGQGNEAIKKYVRQGGRYLGFCAGGYYGSSKVEFAKDTKLEVSGSRDLKFFPGTARGPAFEGFVYDGDDGVKACKLKVNKKSLGIKEDGLSSFLAYFNGGPCFVDAHKLAGTSTHPNLEILAEYEEVIDVDGGQEGESGAAAVIYNKVGKGHVILTGPHPEYGPGTLRVESKISSRKQQVISQLDDEEPKRLEFLRAILTKMGLKVNDGTGEAAIPRLTPLILSALHPARIQYIIDVLGKEVGFSGPDKDMLEGQNDTFRILRENDSKFVEAQLDKLTLGGDYEEDLNKVVKDVYAYTSGRPNGRDTPHFNHDVYYATLESSRTSDCSSDLGSVVLYGEVVTSTSTMLDKNYTILSHLPHGLISVGSVQVQGRGRGGNLWVNPHGVLAVSGVLRIPIQVLTGRSPIVFIQYIVSLAMVEAIRSYGIGYEELPVRIKWPNDIYILDPKADFSKDSEDPEKYVKIGGIIVNNNILSGEYVAVFGCGTNVSNAAPTTSLNTVLASMNEKREAQGKHKLEEIRHEILLAKFMVNLDRMMRDFSYQGFGALEDLYYRRWLHTGKTVTLEQHDNVKAVIQGISSDAGMLVVEEIDSIGRGTGIKYELQPDGNSFDMFRGLLKRK</sequence>
<organism evidence="2">
    <name type="scientific">Blastobotrys adeninivorans</name>
    <name type="common">Yeast</name>
    <name type="synonym">Arxula adeninivorans</name>
    <dbReference type="NCBI Taxonomy" id="409370"/>
    <lineage>
        <taxon>Eukaryota</taxon>
        <taxon>Fungi</taxon>
        <taxon>Dikarya</taxon>
        <taxon>Ascomycota</taxon>
        <taxon>Saccharomycotina</taxon>
        <taxon>Dipodascomycetes</taxon>
        <taxon>Dipodascales</taxon>
        <taxon>Trichomonascaceae</taxon>
        <taxon>Blastobotrys</taxon>
    </lineage>
</organism>
<dbReference type="GO" id="GO:0004077">
    <property type="term" value="F:biotin--[biotin carboxyl-carrier protein] ligase activity"/>
    <property type="evidence" value="ECO:0007669"/>
    <property type="project" value="TreeGrafter"/>
</dbReference>